<reference evidence="1 2" key="1">
    <citation type="submission" date="2017-05" db="EMBL/GenBank/DDBJ databases">
        <authorList>
            <person name="Varghese N."/>
            <person name="Submissions S."/>
        </authorList>
    </citation>
    <scope>NUCLEOTIDE SEQUENCE [LARGE SCALE GENOMIC DNA]</scope>
    <source>
        <strain evidence="1 2">DSM 21985</strain>
    </source>
</reference>
<proteinExistence type="predicted"/>
<dbReference type="InterPro" id="IPR018841">
    <property type="entry name" value="DUF2442"/>
</dbReference>
<protein>
    <recommendedName>
        <fullName evidence="3">DUF2442 domain-containing protein</fullName>
    </recommendedName>
</protein>
<keyword evidence="2" id="KW-1185">Reference proteome</keyword>
<dbReference type="Gene3D" id="3.30.2020.10">
    <property type="entry name" value="NE0471-like N-terminal domain"/>
    <property type="match status" value="1"/>
</dbReference>
<organism evidence="1 2">
    <name type="scientific">Gracilimonas mengyeensis</name>
    <dbReference type="NCBI Taxonomy" id="1302730"/>
    <lineage>
        <taxon>Bacteria</taxon>
        <taxon>Pseudomonadati</taxon>
        <taxon>Balneolota</taxon>
        <taxon>Balneolia</taxon>
        <taxon>Balneolales</taxon>
        <taxon>Balneolaceae</taxon>
        <taxon>Gracilimonas</taxon>
    </lineage>
</organism>
<dbReference type="OrthoDB" id="9803723at2"/>
<evidence type="ECO:0000313" key="1">
    <source>
        <dbReference type="EMBL" id="SMO43342.1"/>
    </source>
</evidence>
<dbReference type="Pfam" id="PF10387">
    <property type="entry name" value="DUF2442"/>
    <property type="match status" value="1"/>
</dbReference>
<dbReference type="AlphaFoldDB" id="A0A521B896"/>
<gene>
    <name evidence="1" type="ORF">SAMN06265219_10291</name>
</gene>
<dbReference type="SUPFAM" id="SSF143880">
    <property type="entry name" value="NE0471 N-terminal domain-like"/>
    <property type="match status" value="1"/>
</dbReference>
<dbReference type="EMBL" id="FXTP01000002">
    <property type="protein sequence ID" value="SMO43342.1"/>
    <property type="molecule type" value="Genomic_DNA"/>
</dbReference>
<evidence type="ECO:0000313" key="2">
    <source>
        <dbReference type="Proteomes" id="UP000317557"/>
    </source>
</evidence>
<accession>A0A521B896</accession>
<dbReference type="InterPro" id="IPR036782">
    <property type="entry name" value="NE0471-like_N"/>
</dbReference>
<dbReference type="Proteomes" id="UP000317557">
    <property type="component" value="Unassembled WGS sequence"/>
</dbReference>
<name>A0A521B896_9BACT</name>
<evidence type="ECO:0008006" key="3">
    <source>
        <dbReference type="Google" id="ProtNLM"/>
    </source>
</evidence>
<sequence length="84" mass="9936">MEKTRPKITKATPQKDHTLLLTFENGEERVFDITPYLKNFFSELEDIEYFQKVYVENGSIAWPHGQDLAYDMLYYKSEPLVVSK</sequence>
<dbReference type="RefSeq" id="WP_142453110.1">
    <property type="nucleotide sequence ID" value="NZ_FXTP01000002.1"/>
</dbReference>